<accession>A0A9W8CT93</accession>
<dbReference type="SUPFAM" id="SSF48371">
    <property type="entry name" value="ARM repeat"/>
    <property type="match status" value="1"/>
</dbReference>
<evidence type="ECO:0000313" key="3">
    <source>
        <dbReference type="Proteomes" id="UP001149813"/>
    </source>
</evidence>
<dbReference type="InterPro" id="IPR011989">
    <property type="entry name" value="ARM-like"/>
</dbReference>
<feature type="compositionally biased region" description="Gly residues" evidence="1">
    <location>
        <begin position="343"/>
        <end position="354"/>
    </location>
</feature>
<evidence type="ECO:0008006" key="4">
    <source>
        <dbReference type="Google" id="ProtNLM"/>
    </source>
</evidence>
<proteinExistence type="predicted"/>
<dbReference type="PANTHER" id="PTHR20938">
    <property type="entry name" value="INTEGRATOR COMPLEX SUBUNIT 4"/>
    <property type="match status" value="1"/>
</dbReference>
<dbReference type="OrthoDB" id="18190at2759"/>
<feature type="region of interest" description="Disordered" evidence="1">
    <location>
        <begin position="340"/>
        <end position="361"/>
    </location>
</feature>
<organism evidence="2 3">
    <name type="scientific">Coemansia erecta</name>
    <dbReference type="NCBI Taxonomy" id="147472"/>
    <lineage>
        <taxon>Eukaryota</taxon>
        <taxon>Fungi</taxon>
        <taxon>Fungi incertae sedis</taxon>
        <taxon>Zoopagomycota</taxon>
        <taxon>Kickxellomycotina</taxon>
        <taxon>Kickxellomycetes</taxon>
        <taxon>Kickxellales</taxon>
        <taxon>Kickxellaceae</taxon>
        <taxon>Coemansia</taxon>
    </lineage>
</organism>
<feature type="compositionally biased region" description="Low complexity" evidence="1">
    <location>
        <begin position="14"/>
        <end position="26"/>
    </location>
</feature>
<evidence type="ECO:0000256" key="1">
    <source>
        <dbReference type="SAM" id="MobiDB-lite"/>
    </source>
</evidence>
<comment type="caution">
    <text evidence="2">The sequence shown here is derived from an EMBL/GenBank/DDBJ whole genome shotgun (WGS) entry which is preliminary data.</text>
</comment>
<reference evidence="2" key="1">
    <citation type="submission" date="2022-07" db="EMBL/GenBank/DDBJ databases">
        <title>Phylogenomic reconstructions and comparative analyses of Kickxellomycotina fungi.</title>
        <authorList>
            <person name="Reynolds N.K."/>
            <person name="Stajich J.E."/>
            <person name="Barry K."/>
            <person name="Grigoriev I.V."/>
            <person name="Crous P."/>
            <person name="Smith M.E."/>
        </authorList>
    </citation>
    <scope>NUCLEOTIDE SEQUENCE</scope>
    <source>
        <strain evidence="2">NBRC 32514</strain>
    </source>
</reference>
<gene>
    <name evidence="2" type="ORF">LPJ53_002964</name>
</gene>
<protein>
    <recommendedName>
        <fullName evidence="4">ARM repeat-containing protein</fullName>
    </recommendedName>
</protein>
<dbReference type="Gene3D" id="1.25.10.10">
    <property type="entry name" value="Leucine-rich Repeat Variant"/>
    <property type="match status" value="2"/>
</dbReference>
<name>A0A9W8CT93_9FUNG</name>
<dbReference type="InterPro" id="IPR016024">
    <property type="entry name" value="ARM-type_fold"/>
</dbReference>
<dbReference type="EMBL" id="JANBOJ010000102">
    <property type="protein sequence ID" value="KAJ1722622.1"/>
    <property type="molecule type" value="Genomic_DNA"/>
</dbReference>
<evidence type="ECO:0000313" key="2">
    <source>
        <dbReference type="EMBL" id="KAJ1722622.1"/>
    </source>
</evidence>
<dbReference type="Pfam" id="PF13646">
    <property type="entry name" value="HEAT_2"/>
    <property type="match status" value="1"/>
</dbReference>
<keyword evidence="3" id="KW-1185">Reference proteome</keyword>
<feature type="region of interest" description="Disordered" evidence="1">
    <location>
        <begin position="1"/>
        <end position="27"/>
    </location>
</feature>
<dbReference type="PANTHER" id="PTHR20938:SF0">
    <property type="entry name" value="INTEGRATOR COMPLEX SUBUNIT 4"/>
    <property type="match status" value="1"/>
</dbReference>
<sequence length="1056" mass="113431">MSAKRPLDDAETDAGAAASSSSGSGSKDITVEPYSSYMDVHAELVSLKAMPSEQAILAACKRAQLTILTTTLPLAVQQISVRLVCQLCTHPATNAAEALACLVQALGAAAAAPSVRCEIYQTLAVLHELKGVFAPTAAAAVSLSADVKQTLDRCVLSDLNHSQHHLRCSSLAILAQVRPQAGQRPVDVFDTASKYTADAHPKVRQTALLVLLRQHMLGMRLPVDMYDECVVATKDDSEQVRLAAIELLWAVSSAYPEHPVEIRKHRASETIRLLDDAFVKTCDMVNDSSVVVRQRACTVLGRFKRVDGRFLAQTFSKQVMSNLRRYAPRGGYSRGYAGRNRGVRGGGGGGGGHSQGFIPTPKGDLDVESDEFRLLDSGAAGAFVHGLEDEYQEVRDAAIESLTELSTANADFAAKSVDFLVDMFNDSSDRVRLCAVRALASLGERSPISLTDEQLSIALSAMKDASHGMRTGIYAFLALALLPQPASLAQLARALAANLERYCPEDQMAIYRALAALGRSHAAMVTAPFVRALMGLSEHYLSREARIDDIAYAGHVILVMNSGAANNRRALGAVLPDYVYSHLSYIRDKYPACLPEDVAEAVPHRLAFVRLMLERPHVDDGVGRLALEDGREAAARAFAGLQHALASLCRCQKAGSEPGGGSAAAAAAAAALDRRIEEFARLAQEAQPVAAATTTSAASADATDDESAHQGQQTLLRYARLVHSVLQIQQHAGDTSQRTRLVELASQLMYGAYAVEARTMGLSRGALLALRYLRLMAHAAWMLAHPRALYDPRVVARMAEEMARRARRVEQMARAAAGMEGVEGVDVAELRALSDGFSGAEGEADPADVLRFVAGFRPLPFLPASSSSSSSAPRCQYAQAHFAPPAPGTATSAASSSAAAAAPRRTIEYNHQFPLSLHVQAQLTWVARRHSVRLVVRLPTQRALAYCPSAHSLRPLTQMHWALDCPVVPVALPLGSGECTQVSVHVALRLPVDVPWSDAFIVRGDVVPMGYAVERYYKDVADERCQGVDVVISEVPFAVKVNPVEVRPPPSAHTRA</sequence>
<dbReference type="AlphaFoldDB" id="A0A9W8CT93"/>
<dbReference type="Proteomes" id="UP001149813">
    <property type="component" value="Unassembled WGS sequence"/>
</dbReference>